<dbReference type="EC" id="2.7.13.3" evidence="2"/>
<dbReference type="InterPro" id="IPR029016">
    <property type="entry name" value="GAF-like_dom_sf"/>
</dbReference>
<comment type="caution">
    <text evidence="8">The sequence shown here is derived from an EMBL/GenBank/DDBJ whole genome shotgun (WGS) entry which is preliminary data.</text>
</comment>
<dbReference type="SUPFAM" id="SSF55785">
    <property type="entry name" value="PYP-like sensor domain (PAS domain)"/>
    <property type="match status" value="2"/>
</dbReference>
<dbReference type="SMART" id="SM00388">
    <property type="entry name" value="HisKA"/>
    <property type="match status" value="1"/>
</dbReference>
<dbReference type="SUPFAM" id="SSF55874">
    <property type="entry name" value="ATPase domain of HSP90 chaperone/DNA topoisomerase II/histidine kinase"/>
    <property type="match status" value="1"/>
</dbReference>
<dbReference type="NCBIfam" id="TIGR00229">
    <property type="entry name" value="sensory_box"/>
    <property type="match status" value="2"/>
</dbReference>
<reference evidence="8" key="1">
    <citation type="submission" date="2023-06" db="EMBL/GenBank/DDBJ databases">
        <title>Cytophagales bacterium Strain LB-30, isolated from soil.</title>
        <authorList>
            <person name="Liu B."/>
        </authorList>
    </citation>
    <scope>NUCLEOTIDE SEQUENCE</scope>
    <source>
        <strain evidence="8">LB-30</strain>
    </source>
</reference>
<dbReference type="Gene3D" id="1.10.287.130">
    <property type="match status" value="1"/>
</dbReference>
<keyword evidence="5" id="KW-0418">Kinase</keyword>
<feature type="domain" description="PAS" evidence="7">
    <location>
        <begin position="291"/>
        <end position="364"/>
    </location>
</feature>
<evidence type="ECO:0000256" key="1">
    <source>
        <dbReference type="ARBA" id="ARBA00000085"/>
    </source>
</evidence>
<dbReference type="InterPro" id="IPR000014">
    <property type="entry name" value="PAS"/>
</dbReference>
<evidence type="ECO:0000259" key="7">
    <source>
        <dbReference type="PROSITE" id="PS50112"/>
    </source>
</evidence>
<evidence type="ECO:0000256" key="5">
    <source>
        <dbReference type="ARBA" id="ARBA00022777"/>
    </source>
</evidence>
<dbReference type="SMART" id="SM00387">
    <property type="entry name" value="HATPase_c"/>
    <property type="match status" value="1"/>
</dbReference>
<keyword evidence="9" id="KW-1185">Reference proteome</keyword>
<sequence length="659" mass="75937">MTINRLFKAVADASFELLSESRLEYSLPKALQCVADAAQIDRIQIFQYTNPTLKFPYTLLNDWCTHASDIEWQKSGFNWLVQEFWHKALQDRETIRWQAPNEEHLLKSVMLIPLFFQNHYWGFMSFETVRLAKEWSEEEVQIINTFSANIAVQINNNHSERVLKESEERYKNLIEHAPVAIIVHIKGEIVYANPEAARFIHASSVSEIIGKNVLHFVPKEDHPMIIERMTQIATSNQAGEKIHERFLKPNGEIIEAEVTAIPFVFEGKRAIQVIANNITKQKKALKTIEENEERFRMVLEKTGQVVYDYDVQSRAIKWSGAIEEVTGYTPEEFNTFTVAEWAEMIHPSDRQKTMELLQAAEDNCVSFSAVYRFMRKDGSYIVIDDEGIFVKHPLLPKSERLLGVMKNITAIKQSEEELQRINKHLKKVNDELEQFAYITSHNLRAPIVNLSSLVALFDRQNMSEPHNLQYLDKIDQSVKRLESTLNDLVQIVSERKPNPQANSTKLSFNQLVDEICQSIENQFKDTSISLRCDFASVPSIHQIDVHLRSVLLNLLTNAIKYRKRDQNLHIDIKTQKTDEYVCLSVSDNGIGMDLEKMGHKLFGLYQRFSEESEGKGMGLYIIKNQIESTGGYITVDSQPGQGSTFTVYMKDLKESYETV</sequence>
<dbReference type="CDD" id="cd00082">
    <property type="entry name" value="HisKA"/>
    <property type="match status" value="1"/>
</dbReference>
<dbReference type="PROSITE" id="PS50112">
    <property type="entry name" value="PAS"/>
    <property type="match status" value="1"/>
</dbReference>
<dbReference type="Gene3D" id="3.30.450.20">
    <property type="entry name" value="PAS domain"/>
    <property type="match status" value="2"/>
</dbReference>
<dbReference type="RefSeq" id="WP_320003930.1">
    <property type="nucleotide sequence ID" value="NZ_JAUHJS010000003.1"/>
</dbReference>
<dbReference type="EMBL" id="JAUHJS010000003">
    <property type="protein sequence ID" value="MDN4165405.1"/>
    <property type="molecule type" value="Genomic_DNA"/>
</dbReference>
<dbReference type="Pfam" id="PF08447">
    <property type="entry name" value="PAS_3"/>
    <property type="match status" value="1"/>
</dbReference>
<proteinExistence type="predicted"/>
<dbReference type="InterPro" id="IPR013767">
    <property type="entry name" value="PAS_fold"/>
</dbReference>
<dbReference type="PANTHER" id="PTHR43304:SF1">
    <property type="entry name" value="PAC DOMAIN-CONTAINING PROTEIN"/>
    <property type="match status" value="1"/>
</dbReference>
<dbReference type="Gene3D" id="3.30.450.40">
    <property type="match status" value="1"/>
</dbReference>
<dbReference type="PANTHER" id="PTHR43304">
    <property type="entry name" value="PHYTOCHROME-LIKE PROTEIN CPH1"/>
    <property type="match status" value="1"/>
</dbReference>
<protein>
    <recommendedName>
        <fullName evidence="2">histidine kinase</fullName>
        <ecNumber evidence="2">2.7.13.3</ecNumber>
    </recommendedName>
</protein>
<feature type="domain" description="Histidine kinase" evidence="6">
    <location>
        <begin position="438"/>
        <end position="653"/>
    </location>
</feature>
<gene>
    <name evidence="8" type="ORF">QWY31_07825</name>
</gene>
<dbReference type="InterPro" id="IPR005467">
    <property type="entry name" value="His_kinase_dom"/>
</dbReference>
<dbReference type="SUPFAM" id="SSF47384">
    <property type="entry name" value="Homodimeric domain of signal transducing histidine kinase"/>
    <property type="match status" value="1"/>
</dbReference>
<organism evidence="8 9">
    <name type="scientific">Shiella aurantiaca</name>
    <dbReference type="NCBI Taxonomy" id="3058365"/>
    <lineage>
        <taxon>Bacteria</taxon>
        <taxon>Pseudomonadati</taxon>
        <taxon>Bacteroidota</taxon>
        <taxon>Cytophagia</taxon>
        <taxon>Cytophagales</taxon>
        <taxon>Shiellaceae</taxon>
        <taxon>Shiella</taxon>
    </lineage>
</organism>
<dbReference type="InterPro" id="IPR036890">
    <property type="entry name" value="HATPase_C_sf"/>
</dbReference>
<evidence type="ECO:0000313" key="9">
    <source>
        <dbReference type="Proteomes" id="UP001168552"/>
    </source>
</evidence>
<dbReference type="InterPro" id="IPR003594">
    <property type="entry name" value="HATPase_dom"/>
</dbReference>
<comment type="catalytic activity">
    <reaction evidence="1">
        <text>ATP + protein L-histidine = ADP + protein N-phospho-L-histidine.</text>
        <dbReference type="EC" id="2.7.13.3"/>
    </reaction>
</comment>
<evidence type="ECO:0000256" key="4">
    <source>
        <dbReference type="ARBA" id="ARBA00022679"/>
    </source>
</evidence>
<evidence type="ECO:0000256" key="2">
    <source>
        <dbReference type="ARBA" id="ARBA00012438"/>
    </source>
</evidence>
<dbReference type="PROSITE" id="PS50109">
    <property type="entry name" value="HIS_KIN"/>
    <property type="match status" value="1"/>
</dbReference>
<keyword evidence="3" id="KW-0597">Phosphoprotein</keyword>
<dbReference type="Pfam" id="PF02518">
    <property type="entry name" value="HATPase_c"/>
    <property type="match status" value="1"/>
</dbReference>
<dbReference type="SMART" id="SM00086">
    <property type="entry name" value="PAC"/>
    <property type="match status" value="2"/>
</dbReference>
<dbReference type="InterPro" id="IPR004358">
    <property type="entry name" value="Sig_transdc_His_kin-like_C"/>
</dbReference>
<evidence type="ECO:0000259" key="6">
    <source>
        <dbReference type="PROSITE" id="PS50109"/>
    </source>
</evidence>
<dbReference type="InterPro" id="IPR003018">
    <property type="entry name" value="GAF"/>
</dbReference>
<dbReference type="PRINTS" id="PR00344">
    <property type="entry name" value="BCTRLSENSOR"/>
</dbReference>
<dbReference type="InterPro" id="IPR052162">
    <property type="entry name" value="Sensor_kinase/Photoreceptor"/>
</dbReference>
<dbReference type="Gene3D" id="3.30.565.10">
    <property type="entry name" value="Histidine kinase-like ATPase, C-terminal domain"/>
    <property type="match status" value="1"/>
</dbReference>
<name>A0ABT8F4M2_9BACT</name>
<dbReference type="InterPro" id="IPR013655">
    <property type="entry name" value="PAS_fold_3"/>
</dbReference>
<dbReference type="InterPro" id="IPR003661">
    <property type="entry name" value="HisK_dim/P_dom"/>
</dbReference>
<dbReference type="Pfam" id="PF01590">
    <property type="entry name" value="GAF"/>
    <property type="match status" value="1"/>
</dbReference>
<dbReference type="InterPro" id="IPR036097">
    <property type="entry name" value="HisK_dim/P_sf"/>
</dbReference>
<dbReference type="CDD" id="cd00130">
    <property type="entry name" value="PAS"/>
    <property type="match status" value="2"/>
</dbReference>
<evidence type="ECO:0000313" key="8">
    <source>
        <dbReference type="EMBL" id="MDN4165405.1"/>
    </source>
</evidence>
<evidence type="ECO:0000256" key="3">
    <source>
        <dbReference type="ARBA" id="ARBA00022553"/>
    </source>
</evidence>
<dbReference type="SUPFAM" id="SSF55781">
    <property type="entry name" value="GAF domain-like"/>
    <property type="match status" value="1"/>
</dbReference>
<dbReference type="Proteomes" id="UP001168552">
    <property type="component" value="Unassembled WGS sequence"/>
</dbReference>
<dbReference type="InterPro" id="IPR035965">
    <property type="entry name" value="PAS-like_dom_sf"/>
</dbReference>
<dbReference type="Pfam" id="PF00989">
    <property type="entry name" value="PAS"/>
    <property type="match status" value="1"/>
</dbReference>
<dbReference type="SMART" id="SM00091">
    <property type="entry name" value="PAS"/>
    <property type="match status" value="2"/>
</dbReference>
<accession>A0ABT8F4M2</accession>
<keyword evidence="4" id="KW-0808">Transferase</keyword>
<dbReference type="InterPro" id="IPR001610">
    <property type="entry name" value="PAC"/>
</dbReference>